<proteinExistence type="predicted"/>
<evidence type="ECO:0000256" key="1">
    <source>
        <dbReference type="SAM" id="Phobius"/>
    </source>
</evidence>
<evidence type="ECO:0000313" key="3">
    <source>
        <dbReference type="Proteomes" id="UP001352852"/>
    </source>
</evidence>
<accession>A0ABU7DCK7</accession>
<comment type="caution">
    <text evidence="2">The sequence shown here is derived from an EMBL/GenBank/DDBJ whole genome shotgun (WGS) entry which is preliminary data.</text>
</comment>
<keyword evidence="1" id="KW-0812">Transmembrane</keyword>
<dbReference type="EMBL" id="JAHUTJ010022258">
    <property type="protein sequence ID" value="MED6272651.1"/>
    <property type="molecule type" value="Genomic_DNA"/>
</dbReference>
<keyword evidence="1" id="KW-1133">Transmembrane helix</keyword>
<keyword evidence="3" id="KW-1185">Reference proteome</keyword>
<sequence>MCVGYVFLGVDVVGLLVAGVHFSGGALFLRGWLGCICLASRSMACVSGRGMTILRIWAVPGCRIVGPGSSQFLGLGGAAAISPGVDVLVDPGELARGWLPGRAFCPLVLPSPCPDISPYPLHLTPTLM</sequence>
<keyword evidence="1" id="KW-0472">Membrane</keyword>
<name>A0ABU7DCK7_9TELE</name>
<organism evidence="2 3">
    <name type="scientific">Characodon lateralis</name>
    <dbReference type="NCBI Taxonomy" id="208331"/>
    <lineage>
        <taxon>Eukaryota</taxon>
        <taxon>Metazoa</taxon>
        <taxon>Chordata</taxon>
        <taxon>Craniata</taxon>
        <taxon>Vertebrata</taxon>
        <taxon>Euteleostomi</taxon>
        <taxon>Actinopterygii</taxon>
        <taxon>Neopterygii</taxon>
        <taxon>Teleostei</taxon>
        <taxon>Neoteleostei</taxon>
        <taxon>Acanthomorphata</taxon>
        <taxon>Ovalentaria</taxon>
        <taxon>Atherinomorphae</taxon>
        <taxon>Cyprinodontiformes</taxon>
        <taxon>Goodeidae</taxon>
        <taxon>Characodon</taxon>
    </lineage>
</organism>
<reference evidence="2 3" key="1">
    <citation type="submission" date="2021-06" db="EMBL/GenBank/DDBJ databases">
        <authorList>
            <person name="Palmer J.M."/>
        </authorList>
    </citation>
    <scope>NUCLEOTIDE SEQUENCE [LARGE SCALE GENOMIC DNA]</scope>
    <source>
        <strain evidence="2 3">CL_MEX2019</strain>
        <tissue evidence="2">Muscle</tissue>
    </source>
</reference>
<evidence type="ECO:0000313" key="2">
    <source>
        <dbReference type="EMBL" id="MED6272651.1"/>
    </source>
</evidence>
<protein>
    <recommendedName>
        <fullName evidence="4">Secreted protein</fullName>
    </recommendedName>
</protein>
<gene>
    <name evidence="2" type="ORF">CHARACLAT_032517</name>
</gene>
<feature type="transmembrane region" description="Helical" evidence="1">
    <location>
        <begin position="12"/>
        <end position="33"/>
    </location>
</feature>
<dbReference type="Proteomes" id="UP001352852">
    <property type="component" value="Unassembled WGS sequence"/>
</dbReference>
<evidence type="ECO:0008006" key="4">
    <source>
        <dbReference type="Google" id="ProtNLM"/>
    </source>
</evidence>